<proteinExistence type="predicted"/>
<dbReference type="Pfam" id="PF07510">
    <property type="entry name" value="GmrSD_C"/>
    <property type="match status" value="1"/>
</dbReference>
<evidence type="ECO:0000313" key="3">
    <source>
        <dbReference type="EMBL" id="MDR7134519.1"/>
    </source>
</evidence>
<comment type="caution">
    <text evidence="3">The sequence shown here is derived from an EMBL/GenBank/DDBJ whole genome shotgun (WGS) entry which is preliminary data.</text>
</comment>
<gene>
    <name evidence="3" type="ORF">J2X06_001703</name>
</gene>
<sequence>MRRIEGHAKAVRDVLSGKRYSIDYYQREYRWQRKQVKELLEDLSEQFLSYYDGDHERKAVAQYGHYFLGSIILSQRDSQLFIVDGQQRLTTLTLLLMLLQVRQGERPDRVKLEDLIYVEKYGERSFNIAVPERAAAMEALFKGDAPDLGAASESVQTIVARFNDLGDLLDETDIDHRALPFFCDWLVDNVHLVEIAAANDEDAYTIFETMNDRGLSLSPLDMLKGYLLSNITDADKRNLAATAWRERIESLGKLGKEEDADAVKAWLRGRHAQTVRERKRGSENEDFEKIGTEFHRWVGDHEQALAIGTSAGCFALTHDEMPFYLRHYERLRRAAQQPLPGLEPVYHVACFNFTLQYPMLLAALERGDSPADIDRKIRIVATFLDILLARRAVNYLSLTFSALNYTLFGVIKEMRGRSPQQLAELLTGKLADFGADFDGAKDGLRKGMQQFSLNQWSKRYIKVLLARMTAWVEQQSGKHVSVADYLVEGKGRFEVEHIWADKPRRHADEFGSPADFAEYRNRFGGLLLLPKSFNASYGALAFDKKLPHYLSQNLLARSLHPQCYAHNPGFVQFVARSGLPFAPHESFRKADLERRGELYHRIAERVWNPDNLLSEVAG</sequence>
<dbReference type="EMBL" id="JAVDVY010000001">
    <property type="protein sequence ID" value="MDR7134519.1"/>
    <property type="molecule type" value="Genomic_DNA"/>
</dbReference>
<dbReference type="PANTHER" id="PTHR35149:SF2">
    <property type="entry name" value="DUF262 DOMAIN-CONTAINING PROTEIN"/>
    <property type="match status" value="1"/>
</dbReference>
<evidence type="ECO:0000259" key="2">
    <source>
        <dbReference type="Pfam" id="PF07510"/>
    </source>
</evidence>
<evidence type="ECO:0008006" key="5">
    <source>
        <dbReference type="Google" id="ProtNLM"/>
    </source>
</evidence>
<name>A0ABU1WA64_9GAMM</name>
<feature type="domain" description="GmrSD restriction endonucleases N-terminal" evidence="1">
    <location>
        <begin position="12"/>
        <end position="227"/>
    </location>
</feature>
<dbReference type="Pfam" id="PF03235">
    <property type="entry name" value="GmrSD_N"/>
    <property type="match status" value="1"/>
</dbReference>
<dbReference type="InterPro" id="IPR011089">
    <property type="entry name" value="GmrSD_C"/>
</dbReference>
<dbReference type="RefSeq" id="WP_310060829.1">
    <property type="nucleotide sequence ID" value="NZ_JAVDVY010000001.1"/>
</dbReference>
<keyword evidence="4" id="KW-1185">Reference proteome</keyword>
<organism evidence="3 4">
    <name type="scientific">Lysobacter niastensis</name>
    <dbReference type="NCBI Taxonomy" id="380629"/>
    <lineage>
        <taxon>Bacteria</taxon>
        <taxon>Pseudomonadati</taxon>
        <taxon>Pseudomonadota</taxon>
        <taxon>Gammaproteobacteria</taxon>
        <taxon>Lysobacterales</taxon>
        <taxon>Lysobacteraceae</taxon>
        <taxon>Lysobacter</taxon>
    </lineage>
</organism>
<reference evidence="3 4" key="1">
    <citation type="submission" date="2023-07" db="EMBL/GenBank/DDBJ databases">
        <title>Sorghum-associated microbial communities from plants grown in Nebraska, USA.</title>
        <authorList>
            <person name="Schachtman D."/>
        </authorList>
    </citation>
    <scope>NUCLEOTIDE SEQUENCE [LARGE SCALE GENOMIC DNA]</scope>
    <source>
        <strain evidence="3 4">BE198</strain>
    </source>
</reference>
<dbReference type="PANTHER" id="PTHR35149">
    <property type="entry name" value="SLL5132 PROTEIN"/>
    <property type="match status" value="1"/>
</dbReference>
<dbReference type="InterPro" id="IPR004919">
    <property type="entry name" value="GmrSD_N"/>
</dbReference>
<dbReference type="Proteomes" id="UP001251524">
    <property type="component" value="Unassembled WGS sequence"/>
</dbReference>
<protein>
    <recommendedName>
        <fullName evidence="5">DUF262 domain-containing protein</fullName>
    </recommendedName>
</protein>
<accession>A0ABU1WA64</accession>
<feature type="domain" description="GmrSD restriction endonucleases C-terminal" evidence="2">
    <location>
        <begin position="447"/>
        <end position="558"/>
    </location>
</feature>
<evidence type="ECO:0000313" key="4">
    <source>
        <dbReference type="Proteomes" id="UP001251524"/>
    </source>
</evidence>
<evidence type="ECO:0000259" key="1">
    <source>
        <dbReference type="Pfam" id="PF03235"/>
    </source>
</evidence>